<protein>
    <recommendedName>
        <fullName evidence="7">SMP-30/Gluconolactonase/LRE-like region domain-containing protein</fullName>
    </recommendedName>
</protein>
<evidence type="ECO:0000256" key="2">
    <source>
        <dbReference type="PROSITE-ProRule" id="PRU00504"/>
    </source>
</evidence>
<sequence length="349" mass="35783">MKTQVVSILGFISLVSSTSCIKDFHKPTTVTVSTFAGRATVGSSDGIGASASFYSPTGIVADAAGNLYVTDEWTGLIRKISPQAEVTTLVGNSHIDMDGRGPIFWYPTGIAVDGSDNLFIADSHNNRIRKVSREGTVITLAGIGSQGLADGPGATAKFYNPRGVALDASGNVYVADTHNNLIRKISRDSIVTTLAGNGMSGSADGKGTAASFNSPYDIAVDVTGNIYVADTQNNLIRKINRGGVVSTLAGNGTQGSADGKGADASFNRPSGLGLDASGDIYVADTRNNKIRKVTPQGVVTTIAGSGGFGADNGPGATATFGGPADVAVDISGNIYVTDGNTRIRKIVIR</sequence>
<dbReference type="SUPFAM" id="SSF63829">
    <property type="entry name" value="Calcium-dependent phosphotriesterase"/>
    <property type="match status" value="1"/>
</dbReference>
<evidence type="ECO:0000313" key="3">
    <source>
        <dbReference type="EMBL" id="QEM04795.1"/>
    </source>
</evidence>
<name>A0AAE6JFV0_9SPHI</name>
<evidence type="ECO:0000313" key="4">
    <source>
        <dbReference type="EMBL" id="QTE52691.1"/>
    </source>
</evidence>
<accession>A0AAE6JFV0</accession>
<reference evidence="3 5" key="1">
    <citation type="submission" date="2019-08" db="EMBL/GenBank/DDBJ databases">
        <title>Comparative genome analysis confer to the adaptation heavy metal polluted environment.</title>
        <authorList>
            <person name="Li Y."/>
        </authorList>
    </citation>
    <scope>NUCLEOTIDE SEQUENCE [LARGE SCALE GENOMIC DNA]</scope>
    <source>
        <strain evidence="3 5">P2</strain>
    </source>
</reference>
<gene>
    <name evidence="3" type="ORF">DIU31_015205</name>
    <name evidence="4" type="ORF">J3L21_12285</name>
</gene>
<dbReference type="AlphaFoldDB" id="A0AAE6JFV0"/>
<evidence type="ECO:0000313" key="6">
    <source>
        <dbReference type="Proteomes" id="UP000663940"/>
    </source>
</evidence>
<reference evidence="4 6" key="2">
    <citation type="submission" date="2021-03" db="EMBL/GenBank/DDBJ databases">
        <title>Mucilaginibacter strains isolated from gold and copper mining confer multi heavy-metal resistance.</title>
        <authorList>
            <person name="Li Y."/>
        </authorList>
    </citation>
    <scope>NUCLEOTIDE SEQUENCE [LARGE SCALE GENOMIC DNA]</scope>
    <source>
        <strain evidence="4 6">P2-4</strain>
    </source>
</reference>
<dbReference type="PROSITE" id="PS51257">
    <property type="entry name" value="PROKAR_LIPOPROTEIN"/>
    <property type="match status" value="1"/>
</dbReference>
<evidence type="ECO:0008006" key="7">
    <source>
        <dbReference type="Google" id="ProtNLM"/>
    </source>
</evidence>
<dbReference type="Gene3D" id="2.120.10.30">
    <property type="entry name" value="TolB, C-terminal domain"/>
    <property type="match status" value="3"/>
</dbReference>
<keyword evidence="1" id="KW-0677">Repeat</keyword>
<dbReference type="PANTHER" id="PTHR13833">
    <property type="match status" value="1"/>
</dbReference>
<evidence type="ECO:0000256" key="1">
    <source>
        <dbReference type="ARBA" id="ARBA00022737"/>
    </source>
</evidence>
<dbReference type="Proteomes" id="UP000250557">
    <property type="component" value="Chromosome"/>
</dbReference>
<organism evidence="3 5">
    <name type="scientific">Mucilaginibacter rubeus</name>
    <dbReference type="NCBI Taxonomy" id="2027860"/>
    <lineage>
        <taxon>Bacteria</taxon>
        <taxon>Pseudomonadati</taxon>
        <taxon>Bacteroidota</taxon>
        <taxon>Sphingobacteriia</taxon>
        <taxon>Sphingobacteriales</taxon>
        <taxon>Sphingobacteriaceae</taxon>
        <taxon>Mucilaginibacter</taxon>
    </lineage>
</organism>
<dbReference type="Pfam" id="PF01436">
    <property type="entry name" value="NHL"/>
    <property type="match status" value="4"/>
</dbReference>
<dbReference type="RefSeq" id="WP_112651869.1">
    <property type="nucleotide sequence ID" value="NZ_CP043451.1"/>
</dbReference>
<dbReference type="CDD" id="cd14953">
    <property type="entry name" value="NHL_like_1"/>
    <property type="match status" value="1"/>
</dbReference>
<proteinExistence type="predicted"/>
<dbReference type="PANTHER" id="PTHR13833:SF71">
    <property type="entry name" value="NHL DOMAIN-CONTAINING PROTEIN"/>
    <property type="match status" value="1"/>
</dbReference>
<dbReference type="EMBL" id="CP043451">
    <property type="protein sequence ID" value="QEM04795.1"/>
    <property type="molecule type" value="Genomic_DNA"/>
</dbReference>
<evidence type="ECO:0000313" key="5">
    <source>
        <dbReference type="Proteomes" id="UP000250557"/>
    </source>
</evidence>
<dbReference type="InterPro" id="IPR011042">
    <property type="entry name" value="6-blade_b-propeller_TolB-like"/>
</dbReference>
<dbReference type="InterPro" id="IPR001258">
    <property type="entry name" value="NHL_repeat"/>
</dbReference>
<feature type="repeat" description="NHL" evidence="2">
    <location>
        <begin position="254"/>
        <end position="296"/>
    </location>
</feature>
<feature type="repeat" description="NHL" evidence="2">
    <location>
        <begin position="153"/>
        <end position="188"/>
    </location>
</feature>
<dbReference type="PROSITE" id="PS51125">
    <property type="entry name" value="NHL"/>
    <property type="match status" value="2"/>
</dbReference>
<keyword evidence="6" id="KW-1185">Reference proteome</keyword>
<dbReference type="Proteomes" id="UP000663940">
    <property type="component" value="Chromosome"/>
</dbReference>
<dbReference type="EMBL" id="CP071880">
    <property type="protein sequence ID" value="QTE52691.1"/>
    <property type="molecule type" value="Genomic_DNA"/>
</dbReference>